<dbReference type="Pfam" id="PF00916">
    <property type="entry name" value="Sulfate_transp"/>
    <property type="match status" value="1"/>
</dbReference>
<evidence type="ECO:0000256" key="4">
    <source>
        <dbReference type="ARBA" id="ARBA00023136"/>
    </source>
</evidence>
<dbReference type="EMBL" id="JAKLWS010000001">
    <property type="protein sequence ID" value="MCG2587309.1"/>
    <property type="molecule type" value="Genomic_DNA"/>
</dbReference>
<gene>
    <name evidence="7" type="ORF">L6773_01940</name>
</gene>
<feature type="transmembrane region" description="Helical" evidence="5">
    <location>
        <begin position="57"/>
        <end position="73"/>
    </location>
</feature>
<proteinExistence type="predicted"/>
<evidence type="ECO:0000313" key="8">
    <source>
        <dbReference type="Proteomes" id="UP001165366"/>
    </source>
</evidence>
<evidence type="ECO:0000256" key="2">
    <source>
        <dbReference type="ARBA" id="ARBA00022692"/>
    </source>
</evidence>
<dbReference type="InterPro" id="IPR036513">
    <property type="entry name" value="STAS_dom_sf"/>
</dbReference>
<evidence type="ECO:0000256" key="3">
    <source>
        <dbReference type="ARBA" id="ARBA00022989"/>
    </source>
</evidence>
<evidence type="ECO:0000256" key="1">
    <source>
        <dbReference type="ARBA" id="ARBA00004141"/>
    </source>
</evidence>
<organism evidence="7 8">
    <name type="scientific">Rhodohalobacter sulfatireducens</name>
    <dbReference type="NCBI Taxonomy" id="2911366"/>
    <lineage>
        <taxon>Bacteria</taxon>
        <taxon>Pseudomonadati</taxon>
        <taxon>Balneolota</taxon>
        <taxon>Balneolia</taxon>
        <taxon>Balneolales</taxon>
        <taxon>Balneolaceae</taxon>
        <taxon>Rhodohalobacter</taxon>
    </lineage>
</organism>
<dbReference type="SUPFAM" id="SSF52091">
    <property type="entry name" value="SpoIIaa-like"/>
    <property type="match status" value="1"/>
</dbReference>
<dbReference type="Gene3D" id="3.30.750.24">
    <property type="entry name" value="STAS domain"/>
    <property type="match status" value="1"/>
</dbReference>
<comment type="caution">
    <text evidence="7">The sequence shown here is derived from an EMBL/GenBank/DDBJ whole genome shotgun (WGS) entry which is preliminary data.</text>
</comment>
<reference evidence="7" key="1">
    <citation type="submission" date="2022-01" db="EMBL/GenBank/DDBJ databases">
        <authorList>
            <person name="Wang Y."/>
        </authorList>
    </citation>
    <scope>NUCLEOTIDE SEQUENCE</scope>
    <source>
        <strain evidence="7">WB101</strain>
    </source>
</reference>
<name>A0ABS9K8X8_9BACT</name>
<feature type="transmembrane region" description="Helical" evidence="5">
    <location>
        <begin position="395"/>
        <end position="421"/>
    </location>
</feature>
<dbReference type="Proteomes" id="UP001165366">
    <property type="component" value="Unassembled WGS sequence"/>
</dbReference>
<keyword evidence="3 5" id="KW-1133">Transmembrane helix</keyword>
<feature type="transmembrane region" description="Helical" evidence="5">
    <location>
        <begin position="33"/>
        <end position="51"/>
    </location>
</feature>
<feature type="transmembrane region" description="Helical" evidence="5">
    <location>
        <begin position="248"/>
        <end position="272"/>
    </location>
</feature>
<comment type="subcellular location">
    <subcellularLocation>
        <location evidence="1">Membrane</location>
        <topology evidence="1">Multi-pass membrane protein</topology>
    </subcellularLocation>
</comment>
<keyword evidence="2 5" id="KW-0812">Transmembrane</keyword>
<feature type="transmembrane region" description="Helical" evidence="5">
    <location>
        <begin position="135"/>
        <end position="155"/>
    </location>
</feature>
<dbReference type="CDD" id="cd07042">
    <property type="entry name" value="STAS_SulP_like_sulfate_transporter"/>
    <property type="match status" value="1"/>
</dbReference>
<feature type="transmembrane region" description="Helical" evidence="5">
    <location>
        <begin position="334"/>
        <end position="355"/>
    </location>
</feature>
<feature type="transmembrane region" description="Helical" evidence="5">
    <location>
        <begin position="361"/>
        <end position="383"/>
    </location>
</feature>
<evidence type="ECO:0000259" key="6">
    <source>
        <dbReference type="PROSITE" id="PS50801"/>
    </source>
</evidence>
<dbReference type="NCBIfam" id="TIGR00815">
    <property type="entry name" value="sulP"/>
    <property type="match status" value="1"/>
</dbReference>
<reference evidence="7" key="2">
    <citation type="submission" date="2024-05" db="EMBL/GenBank/DDBJ databases">
        <title>Rhodohalobacter halophilus gen. nov., sp. nov., a moderately halophilic member of the family Balneolaceae.</title>
        <authorList>
            <person name="Xia J."/>
        </authorList>
    </citation>
    <scope>NUCLEOTIDE SEQUENCE</scope>
    <source>
        <strain evidence="7">WB101</strain>
    </source>
</reference>
<evidence type="ECO:0000313" key="7">
    <source>
        <dbReference type="EMBL" id="MCG2587309.1"/>
    </source>
</evidence>
<feature type="transmembrane region" description="Helical" evidence="5">
    <location>
        <begin position="105"/>
        <end position="123"/>
    </location>
</feature>
<evidence type="ECO:0000256" key="5">
    <source>
        <dbReference type="SAM" id="Phobius"/>
    </source>
</evidence>
<feature type="domain" description="STAS" evidence="6">
    <location>
        <begin position="446"/>
        <end position="561"/>
    </location>
</feature>
<dbReference type="InterPro" id="IPR011547">
    <property type="entry name" value="SLC26A/SulP_dom"/>
</dbReference>
<dbReference type="InterPro" id="IPR001902">
    <property type="entry name" value="SLC26A/SulP_fam"/>
</dbReference>
<feature type="transmembrane region" description="Helical" evidence="5">
    <location>
        <begin position="80"/>
        <end position="99"/>
    </location>
</feature>
<feature type="transmembrane region" description="Helical" evidence="5">
    <location>
        <begin position="185"/>
        <end position="203"/>
    </location>
</feature>
<protein>
    <submittedName>
        <fullName evidence="7">Solute carrier family 26 protein</fullName>
    </submittedName>
</protein>
<dbReference type="PROSITE" id="PS50801">
    <property type="entry name" value="STAS"/>
    <property type="match status" value="1"/>
</dbReference>
<dbReference type="RefSeq" id="WP_237852149.1">
    <property type="nucleotide sequence ID" value="NZ_JAKLWS010000001.1"/>
</dbReference>
<keyword evidence="4 5" id="KW-0472">Membrane</keyword>
<dbReference type="PANTHER" id="PTHR11814">
    <property type="entry name" value="SULFATE TRANSPORTER"/>
    <property type="match status" value="1"/>
</dbReference>
<accession>A0ABS9K8X8</accession>
<dbReference type="InterPro" id="IPR002645">
    <property type="entry name" value="STAS_dom"/>
</dbReference>
<dbReference type="Pfam" id="PF01740">
    <property type="entry name" value="STAS"/>
    <property type="match status" value="1"/>
</dbReference>
<feature type="transmembrane region" description="Helical" evidence="5">
    <location>
        <begin position="210"/>
        <end position="228"/>
    </location>
</feature>
<keyword evidence="8" id="KW-1185">Reference proteome</keyword>
<sequence>MKHREKSILNRFVPVTDWIRNYNYPDFQNDLRAGLTVGVILIPQSMAYALLAGLPPTYGLYASVIPLMIYAIFGTSRQLSIGPVAIISILIATGVSGIAEQGSEQYIAIVLGIALMVGATQFLMGLSRLGFLMNFLSNPVLSGFTSAAAFIIGFSQAGNLLGIDLEGSKYVIVVIADIYQNIGQIHLPTFALGLGSLVLILIIQKIRPKLPAHLIAVVLSTFAVWLFGLHEMGVGITGDVGSGFPTPALPALFDIPFWNILPTVLAVAFLGFTQSVALAKAMTGPETDYKVDSNQELFSLGLANMIGSVFNAYPVAGSFSRTAVNSENDAKSPVSLLISALLVLLMLLFFTSFIYYLPNAVLAAIIITAVPGLIELGEVRFLLRVRKRELALMMITFFATLLLGILEGIGVGVLISLVIVIHRSTYPNIVMLGRIPETDTYRDLNRYPEALTQTNTIIVRVDAALYFANIPYFKEQLEKLELESGKKLNQIIIDAIGINEVDASAVQGIKDLVSSYKERDIKVIFTGVKGPVRDMFQRSGLDDTIGPERFYVDINEAVESLTDEKEEESHLV</sequence>